<keyword evidence="2" id="KW-1185">Reference proteome</keyword>
<evidence type="ECO:0000256" key="1">
    <source>
        <dbReference type="SAM" id="MobiDB-lite"/>
    </source>
</evidence>
<dbReference type="InterPro" id="IPR004252">
    <property type="entry name" value="Probable_transposase_24"/>
</dbReference>
<name>A0A1U7Y6E6_NICSY</name>
<proteinExistence type="predicted"/>
<feature type="compositionally biased region" description="Basic and acidic residues" evidence="1">
    <location>
        <begin position="122"/>
        <end position="148"/>
    </location>
</feature>
<gene>
    <name evidence="3" type="primary">LOC104241144</name>
</gene>
<feature type="region of interest" description="Disordered" evidence="1">
    <location>
        <begin position="122"/>
        <end position="152"/>
    </location>
</feature>
<reference evidence="3" key="2">
    <citation type="submission" date="2025-08" db="UniProtKB">
        <authorList>
            <consortium name="RefSeq"/>
        </authorList>
    </citation>
    <scope>IDENTIFICATION</scope>
    <source>
        <tissue evidence="3">Leaf</tissue>
    </source>
</reference>
<dbReference type="PANTHER" id="PTHR33144">
    <property type="entry name" value="OS10G0409366 PROTEIN-RELATED"/>
    <property type="match status" value="1"/>
</dbReference>
<accession>A0A1U7Y6E6</accession>
<organism evidence="2 3">
    <name type="scientific">Nicotiana sylvestris</name>
    <name type="common">Wood tobacco</name>
    <name type="synonym">South American tobacco</name>
    <dbReference type="NCBI Taxonomy" id="4096"/>
    <lineage>
        <taxon>Eukaryota</taxon>
        <taxon>Viridiplantae</taxon>
        <taxon>Streptophyta</taxon>
        <taxon>Embryophyta</taxon>
        <taxon>Tracheophyta</taxon>
        <taxon>Spermatophyta</taxon>
        <taxon>Magnoliopsida</taxon>
        <taxon>eudicotyledons</taxon>
        <taxon>Gunneridae</taxon>
        <taxon>Pentapetalae</taxon>
        <taxon>asterids</taxon>
        <taxon>lamiids</taxon>
        <taxon>Solanales</taxon>
        <taxon>Solanaceae</taxon>
        <taxon>Nicotianoideae</taxon>
        <taxon>Nicotianeae</taxon>
        <taxon>Nicotiana</taxon>
    </lineage>
</organism>
<dbReference type="PANTHER" id="PTHR33144:SF47">
    <property type="entry name" value="LEUCINE-RICH REPEAT RESISTANCE PROTEIN"/>
    <property type="match status" value="1"/>
</dbReference>
<feature type="region of interest" description="Disordered" evidence="1">
    <location>
        <begin position="1"/>
        <end position="32"/>
    </location>
</feature>
<protein>
    <submittedName>
        <fullName evidence="3">Uncharacterized protein LOC104241144</fullName>
    </submittedName>
</protein>
<dbReference type="Pfam" id="PF03004">
    <property type="entry name" value="Transposase_24"/>
    <property type="match status" value="1"/>
</dbReference>
<evidence type="ECO:0000313" key="3">
    <source>
        <dbReference type="RefSeq" id="XP_009794365.1"/>
    </source>
</evidence>
<dbReference type="AlphaFoldDB" id="A0A1U7Y6E6"/>
<sequence>MGGAVMPQPPQNWPPNEGQAIRSGKSRNDSHETENFLAIGPDATRLSSKLGVIARNDILAPLNHKDWRLVPKLKNTDATEDMRRMLMISVGSKWKEWKHEAKMIGYEPYNNDIERLAKRPDRVEEDQWRKEQEEQRKLSMPHTSERKSHSQIIDDMTKKNGVKPSRIEVFKETHTRKNKQPVNEIADETMKEMDEHAKVYPELNSLEVLPMMSGYGTRHSWKCSNFRKRSSSKFCLWPCI</sequence>
<dbReference type="RefSeq" id="XP_009794365.1">
    <property type="nucleotide sequence ID" value="XM_009796063.1"/>
</dbReference>
<dbReference type="eggNOG" id="ENOG502S42M">
    <property type="taxonomic scope" value="Eukaryota"/>
</dbReference>
<reference evidence="2" key="1">
    <citation type="journal article" date="2013" name="Genome Biol.">
        <title>Reference genomes and transcriptomes of Nicotiana sylvestris and Nicotiana tomentosiformis.</title>
        <authorList>
            <person name="Sierro N."/>
            <person name="Battey J.N."/>
            <person name="Ouadi S."/>
            <person name="Bovet L."/>
            <person name="Goepfert S."/>
            <person name="Bakaher N."/>
            <person name="Peitsch M.C."/>
            <person name="Ivanov N.V."/>
        </authorList>
    </citation>
    <scope>NUCLEOTIDE SEQUENCE [LARGE SCALE GENOMIC DNA]</scope>
</reference>
<dbReference type="Proteomes" id="UP000189701">
    <property type="component" value="Unplaced"/>
</dbReference>
<evidence type="ECO:0000313" key="2">
    <source>
        <dbReference type="Proteomes" id="UP000189701"/>
    </source>
</evidence>